<dbReference type="InterPro" id="IPR018062">
    <property type="entry name" value="HTH_AraC-typ_CS"/>
</dbReference>
<dbReference type="PANTHER" id="PTHR46796">
    <property type="entry name" value="HTH-TYPE TRANSCRIPTIONAL ACTIVATOR RHAS-RELATED"/>
    <property type="match status" value="1"/>
</dbReference>
<dbReference type="Proteomes" id="UP000575898">
    <property type="component" value="Unassembled WGS sequence"/>
</dbReference>
<dbReference type="SUPFAM" id="SSF55785">
    <property type="entry name" value="PYP-like sensor domain (PAS domain)"/>
    <property type="match status" value="1"/>
</dbReference>
<dbReference type="SUPFAM" id="SSF46689">
    <property type="entry name" value="Homeodomain-like"/>
    <property type="match status" value="2"/>
</dbReference>
<keyword evidence="2" id="KW-0238">DNA-binding</keyword>
<keyword evidence="6" id="KW-1185">Reference proteome</keyword>
<dbReference type="InterPro" id="IPR009057">
    <property type="entry name" value="Homeodomain-like_sf"/>
</dbReference>
<dbReference type="InterPro" id="IPR035965">
    <property type="entry name" value="PAS-like_dom_sf"/>
</dbReference>
<keyword evidence="1" id="KW-0805">Transcription regulation</keyword>
<gene>
    <name evidence="5" type="ORF">HNQ59_002363</name>
</gene>
<organism evidence="5 6">
    <name type="scientific">Chitinivorax tropicus</name>
    <dbReference type="NCBI Taxonomy" id="714531"/>
    <lineage>
        <taxon>Bacteria</taxon>
        <taxon>Pseudomonadati</taxon>
        <taxon>Pseudomonadota</taxon>
        <taxon>Betaproteobacteria</taxon>
        <taxon>Chitinivorax</taxon>
    </lineage>
</organism>
<sequence>MSQLASPMFMEALFDRLPDIVFSIKDRDGRYVYISQACAERCGLNNRLEAIGKTARELFPVEMADRYEAQDAELFQSGQPVLDNLDLTLLADGKPGWCLTNKVPLHDTLGVVIGLACLSRDLPEPSRAGMIDAPFAATIDYMRAHFAEPLRMDDLAEMAGLSVAQFERRMKKLFQLSAGQYLLKCRIDAAAYRLRLSREKIADIALDCGFFDQSALSRQFRQFVGLSPRQYRERHGVDV</sequence>
<dbReference type="InterPro" id="IPR000014">
    <property type="entry name" value="PAS"/>
</dbReference>
<dbReference type="PANTHER" id="PTHR46796:SF13">
    <property type="entry name" value="HTH-TYPE TRANSCRIPTIONAL ACTIVATOR RHAS"/>
    <property type="match status" value="1"/>
</dbReference>
<evidence type="ECO:0000313" key="6">
    <source>
        <dbReference type="Proteomes" id="UP000575898"/>
    </source>
</evidence>
<dbReference type="EMBL" id="JACHHY010000013">
    <property type="protein sequence ID" value="MBB5019065.1"/>
    <property type="molecule type" value="Genomic_DNA"/>
</dbReference>
<evidence type="ECO:0000259" key="4">
    <source>
        <dbReference type="PROSITE" id="PS01124"/>
    </source>
</evidence>
<feature type="domain" description="HTH araC/xylS-type" evidence="4">
    <location>
        <begin position="136"/>
        <end position="234"/>
    </location>
</feature>
<dbReference type="AlphaFoldDB" id="A0A840MNM1"/>
<protein>
    <submittedName>
        <fullName evidence="5">PAS domain S-box-containing protein</fullName>
    </submittedName>
</protein>
<dbReference type="PROSITE" id="PS00041">
    <property type="entry name" value="HTH_ARAC_FAMILY_1"/>
    <property type="match status" value="1"/>
</dbReference>
<keyword evidence="3" id="KW-0804">Transcription</keyword>
<dbReference type="Gene3D" id="1.10.10.60">
    <property type="entry name" value="Homeodomain-like"/>
    <property type="match status" value="1"/>
</dbReference>
<evidence type="ECO:0000256" key="1">
    <source>
        <dbReference type="ARBA" id="ARBA00023015"/>
    </source>
</evidence>
<dbReference type="Pfam" id="PF08448">
    <property type="entry name" value="PAS_4"/>
    <property type="match status" value="1"/>
</dbReference>
<dbReference type="InterPro" id="IPR013656">
    <property type="entry name" value="PAS_4"/>
</dbReference>
<comment type="caution">
    <text evidence="5">The sequence shown here is derived from an EMBL/GenBank/DDBJ whole genome shotgun (WGS) entry which is preliminary data.</text>
</comment>
<proteinExistence type="predicted"/>
<reference evidence="5 6" key="1">
    <citation type="submission" date="2020-08" db="EMBL/GenBank/DDBJ databases">
        <title>Genomic Encyclopedia of Type Strains, Phase IV (KMG-IV): sequencing the most valuable type-strain genomes for metagenomic binning, comparative biology and taxonomic classification.</title>
        <authorList>
            <person name="Goeker M."/>
        </authorList>
    </citation>
    <scope>NUCLEOTIDE SEQUENCE [LARGE SCALE GENOMIC DNA]</scope>
    <source>
        <strain evidence="5 6">DSM 27165</strain>
    </source>
</reference>
<evidence type="ECO:0000313" key="5">
    <source>
        <dbReference type="EMBL" id="MBB5019065.1"/>
    </source>
</evidence>
<dbReference type="InterPro" id="IPR018060">
    <property type="entry name" value="HTH_AraC"/>
</dbReference>
<evidence type="ECO:0000256" key="3">
    <source>
        <dbReference type="ARBA" id="ARBA00023163"/>
    </source>
</evidence>
<accession>A0A840MNM1</accession>
<evidence type="ECO:0000256" key="2">
    <source>
        <dbReference type="ARBA" id="ARBA00023125"/>
    </source>
</evidence>
<name>A0A840MNM1_9PROT</name>
<dbReference type="GO" id="GO:0003700">
    <property type="term" value="F:DNA-binding transcription factor activity"/>
    <property type="evidence" value="ECO:0007669"/>
    <property type="project" value="InterPro"/>
</dbReference>
<dbReference type="SMART" id="SM00342">
    <property type="entry name" value="HTH_ARAC"/>
    <property type="match status" value="1"/>
</dbReference>
<dbReference type="CDD" id="cd00130">
    <property type="entry name" value="PAS"/>
    <property type="match status" value="1"/>
</dbReference>
<dbReference type="Gene3D" id="3.30.450.20">
    <property type="entry name" value="PAS domain"/>
    <property type="match status" value="1"/>
</dbReference>
<dbReference type="PROSITE" id="PS01124">
    <property type="entry name" value="HTH_ARAC_FAMILY_2"/>
    <property type="match status" value="1"/>
</dbReference>
<dbReference type="Pfam" id="PF12833">
    <property type="entry name" value="HTH_18"/>
    <property type="match status" value="1"/>
</dbReference>
<dbReference type="InterPro" id="IPR050204">
    <property type="entry name" value="AraC_XylS_family_regulators"/>
</dbReference>
<dbReference type="GO" id="GO:0043565">
    <property type="term" value="F:sequence-specific DNA binding"/>
    <property type="evidence" value="ECO:0007669"/>
    <property type="project" value="InterPro"/>
</dbReference>